<protein>
    <submittedName>
        <fullName evidence="11">Occlusion-derived virus envelope protein 56 per os infectivity factor 8</fullName>
    </submittedName>
</protein>
<keyword evidence="7 10" id="KW-1133">Transmembrane helix</keyword>
<evidence type="ECO:0000256" key="4">
    <source>
        <dbReference type="ARBA" id="ARBA00022844"/>
    </source>
</evidence>
<keyword evidence="5 11" id="KW-0261">Viral envelope protein</keyword>
<comment type="similarity">
    <text evidence="2">Belongs to the baculoviridae E56 family.</text>
</comment>
<reference evidence="11" key="1">
    <citation type="submission" date="2023-10" db="EMBL/GenBank/DDBJ databases">
        <authorList>
            <person name="Wang Q."/>
        </authorList>
    </citation>
    <scope>NUCLEOTIDE SEQUENCE</scope>
    <source>
        <strain evidence="11">BJZYA2014</strain>
    </source>
</reference>
<evidence type="ECO:0000256" key="10">
    <source>
        <dbReference type="SAM" id="Phobius"/>
    </source>
</evidence>
<evidence type="ECO:0000256" key="5">
    <source>
        <dbReference type="ARBA" id="ARBA00022879"/>
    </source>
</evidence>
<feature type="transmembrane region" description="Helical" evidence="10">
    <location>
        <begin position="147"/>
        <end position="167"/>
    </location>
</feature>
<name>A0AAN0LPT9_9BACU</name>
<keyword evidence="6" id="KW-0426">Late protein</keyword>
<accession>A0AAN0LPT9</accession>
<organism evidence="11">
    <name type="scientific">Nesodiprion zhejiangensis nucleopolyhedrovirus</name>
    <dbReference type="NCBI Taxonomy" id="3135970"/>
    <lineage>
        <taxon>Viruses</taxon>
        <taxon>Viruses incertae sedis</taxon>
        <taxon>Naldaviricetes</taxon>
        <taxon>Lefavirales</taxon>
        <taxon>Baculoviridae</taxon>
    </lineage>
</organism>
<comment type="subcellular location">
    <subcellularLocation>
        <location evidence="1">Virion membrane</location>
    </subcellularLocation>
</comment>
<feature type="transmembrane region" description="Helical" evidence="10">
    <location>
        <begin position="314"/>
        <end position="334"/>
    </location>
</feature>
<evidence type="ECO:0000256" key="2">
    <source>
        <dbReference type="ARBA" id="ARBA00008534"/>
    </source>
</evidence>
<dbReference type="GO" id="GO:0019031">
    <property type="term" value="C:viral envelope"/>
    <property type="evidence" value="ECO:0007669"/>
    <property type="project" value="UniProtKB-KW"/>
</dbReference>
<dbReference type="Pfam" id="PF04639">
    <property type="entry name" value="Baculo_E56"/>
    <property type="match status" value="1"/>
</dbReference>
<keyword evidence="3 10" id="KW-0812">Transmembrane</keyword>
<dbReference type="GO" id="GO:0055036">
    <property type="term" value="C:virion membrane"/>
    <property type="evidence" value="ECO:0007669"/>
    <property type="project" value="UniProtKB-SubCell"/>
</dbReference>
<evidence type="ECO:0000256" key="1">
    <source>
        <dbReference type="ARBA" id="ARBA00004182"/>
    </source>
</evidence>
<evidence type="ECO:0000256" key="3">
    <source>
        <dbReference type="ARBA" id="ARBA00022692"/>
    </source>
</evidence>
<gene>
    <name evidence="11" type="primary">odv-e56/pif-5</name>
    <name evidence="11" type="ORF">NezhNPV_ORF34</name>
</gene>
<evidence type="ECO:0000256" key="6">
    <source>
        <dbReference type="ARBA" id="ARBA00022921"/>
    </source>
</evidence>
<sequence length="339" mass="36721">MFSGLRKTAKIYDNTADLLVDNTSLVVGKFSNFDAVFSLPSAKSISKGYVIDYATFIGNVDTFSINKILRQADDVNIKTLFNATDTDIAGLNVLRKAANVPDNTIYVAEVKRINLKSLYPSLDVKTYDGIASGLNNNPKLYSYLKGLGVATLAGGAVVLVLLGIDLVQDIIDALNRTGGSYFTYGEADNVESCYLRYRSCGVDQSNVDTTTYCQNFLDPILEDDVTALTAICDGYNIDTEISVCRQSDPYADPDSEQWVDVSELAENQTLSCVEPYTFSDLISDLGLDWLLGDDSILGNSLTSGSDSISSLSSYIGYIAIFAIIIIVGIVFIKLSKAVS</sequence>
<evidence type="ECO:0000256" key="7">
    <source>
        <dbReference type="ARBA" id="ARBA00022989"/>
    </source>
</evidence>
<keyword evidence="8 10" id="KW-0472">Membrane</keyword>
<evidence type="ECO:0000256" key="8">
    <source>
        <dbReference type="ARBA" id="ARBA00023136"/>
    </source>
</evidence>
<keyword evidence="4" id="KW-0946">Virion</keyword>
<evidence type="ECO:0000256" key="9">
    <source>
        <dbReference type="ARBA" id="ARBA00023180"/>
    </source>
</evidence>
<dbReference type="InterPro" id="IPR006733">
    <property type="entry name" value="Baculo_ODV-E56"/>
</dbReference>
<proteinExistence type="inferred from homology"/>
<keyword evidence="9" id="KW-0325">Glycoprotein</keyword>
<evidence type="ECO:0000313" key="11">
    <source>
        <dbReference type="EMBL" id="WYD57079.1"/>
    </source>
</evidence>
<dbReference type="EMBL" id="OR723730">
    <property type="protein sequence ID" value="WYD57079.1"/>
    <property type="molecule type" value="Genomic_DNA"/>
</dbReference>